<dbReference type="AlphaFoldDB" id="A0ABD0YNB9"/>
<dbReference type="InterPro" id="IPR011989">
    <property type="entry name" value="ARM-like"/>
</dbReference>
<evidence type="ECO:0000256" key="4">
    <source>
        <dbReference type="ARBA" id="ARBA00023242"/>
    </source>
</evidence>
<keyword evidence="4" id="KW-0539">Nucleus</keyword>
<proteinExistence type="inferred from homology"/>
<evidence type="ECO:0000256" key="3">
    <source>
        <dbReference type="ARBA" id="ARBA00022448"/>
    </source>
</evidence>
<dbReference type="PANTHER" id="PTHR12363">
    <property type="entry name" value="TRANSPORTIN 3 AND IMPORTIN 13"/>
    <property type="match status" value="1"/>
</dbReference>
<evidence type="ECO:0000313" key="6">
    <source>
        <dbReference type="Proteomes" id="UP001558652"/>
    </source>
</evidence>
<reference evidence="5 6" key="1">
    <citation type="submission" date="2024-07" db="EMBL/GenBank/DDBJ databases">
        <title>Chromosome-level genome assembly of the water stick insect Ranatra chinensis (Heteroptera: Nepidae).</title>
        <authorList>
            <person name="Liu X."/>
        </authorList>
    </citation>
    <scope>NUCLEOTIDE SEQUENCE [LARGE SCALE GENOMIC DNA]</scope>
    <source>
        <strain evidence="5">Cailab_2021Rc</strain>
        <tissue evidence="5">Muscle</tissue>
    </source>
</reference>
<comment type="caution">
    <text evidence="5">The sequence shown here is derived from an EMBL/GenBank/DDBJ whole genome shotgun (WGS) entry which is preliminary data.</text>
</comment>
<keyword evidence="6" id="KW-1185">Reference proteome</keyword>
<dbReference type="GO" id="GO:0005634">
    <property type="term" value="C:nucleus"/>
    <property type="evidence" value="ECO:0007669"/>
    <property type="project" value="UniProtKB-SubCell"/>
</dbReference>
<evidence type="ECO:0000256" key="2">
    <source>
        <dbReference type="ARBA" id="ARBA00007991"/>
    </source>
</evidence>
<dbReference type="InterPro" id="IPR051345">
    <property type="entry name" value="Importin_beta-like_NTR"/>
</dbReference>
<evidence type="ECO:0000313" key="5">
    <source>
        <dbReference type="EMBL" id="KAL1116720.1"/>
    </source>
</evidence>
<dbReference type="PANTHER" id="PTHR12363:SF33">
    <property type="entry name" value="IMPORTIN-13"/>
    <property type="match status" value="1"/>
</dbReference>
<comment type="similarity">
    <text evidence="2">Belongs to the importin beta family.</text>
</comment>
<organism evidence="5 6">
    <name type="scientific">Ranatra chinensis</name>
    <dbReference type="NCBI Taxonomy" id="642074"/>
    <lineage>
        <taxon>Eukaryota</taxon>
        <taxon>Metazoa</taxon>
        <taxon>Ecdysozoa</taxon>
        <taxon>Arthropoda</taxon>
        <taxon>Hexapoda</taxon>
        <taxon>Insecta</taxon>
        <taxon>Pterygota</taxon>
        <taxon>Neoptera</taxon>
        <taxon>Paraneoptera</taxon>
        <taxon>Hemiptera</taxon>
        <taxon>Heteroptera</taxon>
        <taxon>Panheteroptera</taxon>
        <taxon>Nepomorpha</taxon>
        <taxon>Nepidae</taxon>
        <taxon>Ranatrinae</taxon>
        <taxon>Ranatra</taxon>
    </lineage>
</organism>
<protein>
    <submittedName>
        <fullName evidence="5">Uncharacterized protein</fullName>
    </submittedName>
</protein>
<gene>
    <name evidence="5" type="ORF">AAG570_005192</name>
</gene>
<comment type="subcellular location">
    <subcellularLocation>
        <location evidence="1">Nucleus</location>
    </subcellularLocation>
</comment>
<dbReference type="Pfam" id="PF18806">
    <property type="entry name" value="Importin_rep_3"/>
    <property type="match status" value="2"/>
</dbReference>
<keyword evidence="3" id="KW-0813">Transport</keyword>
<evidence type="ECO:0000256" key="1">
    <source>
        <dbReference type="ARBA" id="ARBA00004123"/>
    </source>
</evidence>
<dbReference type="EMBL" id="JBFDAA010000017">
    <property type="protein sequence ID" value="KAL1116720.1"/>
    <property type="molecule type" value="Genomic_DNA"/>
</dbReference>
<dbReference type="Gene3D" id="1.25.10.10">
    <property type="entry name" value="Leucine-rich Repeat Variant"/>
    <property type="match status" value="1"/>
</dbReference>
<accession>A0ABD0YNB9</accession>
<dbReference type="Proteomes" id="UP001558652">
    <property type="component" value="Unassembled WGS sequence"/>
</dbReference>
<name>A0ABD0YNB9_9HEMI</name>
<dbReference type="InterPro" id="IPR040520">
    <property type="entry name" value="Importin_rep_3"/>
</dbReference>
<sequence>MVAVLLHSVATTTMSLVSQREGAASEASDIVQAFLTLLTAVAKRNLNLLACSYDTGQFFRFATASLTLPEQSSVKAAASFLCALIIQSRDQSVLLSVVQDNGEYLVHTVLSCIGNPKYLFTLCFLPGGDSPRSVLDSYAEILLCLNKKYCDSLSRWLGSTMALADFPTSRPSPQVKANFSRMVLRERANKRKLQDTVKEFAFICRGIVNAEYQASAMSTALH</sequence>